<gene>
    <name evidence="2" type="ORF">JOQ06_006673</name>
</gene>
<dbReference type="Proteomes" id="UP001219934">
    <property type="component" value="Unassembled WGS sequence"/>
</dbReference>
<comment type="caution">
    <text evidence="2">The sequence shown here is derived from an EMBL/GenBank/DDBJ whole genome shotgun (WGS) entry which is preliminary data.</text>
</comment>
<name>A0AAD6FHG3_9TELE</name>
<protein>
    <submittedName>
        <fullName evidence="2">Uncharacterized protein</fullName>
    </submittedName>
</protein>
<dbReference type="EMBL" id="JAPTMU010000012">
    <property type="protein sequence ID" value="KAJ4933864.1"/>
    <property type="molecule type" value="Genomic_DNA"/>
</dbReference>
<dbReference type="AlphaFoldDB" id="A0AAD6FHG3"/>
<organism evidence="2 3">
    <name type="scientific">Pogonophryne albipinna</name>
    <dbReference type="NCBI Taxonomy" id="1090488"/>
    <lineage>
        <taxon>Eukaryota</taxon>
        <taxon>Metazoa</taxon>
        <taxon>Chordata</taxon>
        <taxon>Craniata</taxon>
        <taxon>Vertebrata</taxon>
        <taxon>Euteleostomi</taxon>
        <taxon>Actinopterygii</taxon>
        <taxon>Neopterygii</taxon>
        <taxon>Teleostei</taxon>
        <taxon>Neoteleostei</taxon>
        <taxon>Acanthomorphata</taxon>
        <taxon>Eupercaria</taxon>
        <taxon>Perciformes</taxon>
        <taxon>Notothenioidei</taxon>
        <taxon>Pogonophryne</taxon>
    </lineage>
</organism>
<evidence type="ECO:0000313" key="3">
    <source>
        <dbReference type="Proteomes" id="UP001219934"/>
    </source>
</evidence>
<accession>A0AAD6FHG3</accession>
<keyword evidence="3" id="KW-1185">Reference proteome</keyword>
<sequence length="119" mass="12752">VQGFLCSAPSQRRPIKAIRQRCGSCAALRARGEQSFSPAPSSSISSAVPQNGSIHRLSPLPHARPPTLGISTVEKEPLHSVYSESLENYRAGATGTASVSPDCLPWSYMEKPNLYTPDS</sequence>
<proteinExistence type="predicted"/>
<reference evidence="2" key="1">
    <citation type="submission" date="2022-11" db="EMBL/GenBank/DDBJ databases">
        <title>Chromosome-level genome of Pogonophryne albipinna.</title>
        <authorList>
            <person name="Jo E."/>
        </authorList>
    </citation>
    <scope>NUCLEOTIDE SEQUENCE</scope>
    <source>
        <strain evidence="2">SGF0006</strain>
        <tissue evidence="2">Muscle</tissue>
    </source>
</reference>
<feature type="compositionally biased region" description="Low complexity" evidence="1">
    <location>
        <begin position="35"/>
        <end position="47"/>
    </location>
</feature>
<evidence type="ECO:0000313" key="2">
    <source>
        <dbReference type="EMBL" id="KAJ4933864.1"/>
    </source>
</evidence>
<feature type="non-terminal residue" evidence="2">
    <location>
        <position position="1"/>
    </location>
</feature>
<feature type="region of interest" description="Disordered" evidence="1">
    <location>
        <begin position="34"/>
        <end position="69"/>
    </location>
</feature>
<evidence type="ECO:0000256" key="1">
    <source>
        <dbReference type="SAM" id="MobiDB-lite"/>
    </source>
</evidence>